<dbReference type="InterPro" id="IPR036396">
    <property type="entry name" value="Cyt_P450_sf"/>
</dbReference>
<feature type="binding site" description="axial binding residue" evidence="7">
    <location>
        <position position="442"/>
    </location>
    <ligand>
        <name>heme</name>
        <dbReference type="ChEBI" id="CHEBI:30413"/>
    </ligand>
    <ligandPart>
        <name>Fe</name>
        <dbReference type="ChEBI" id="CHEBI:18248"/>
    </ligandPart>
</feature>
<comment type="cofactor">
    <cofactor evidence="7">
        <name>heme</name>
        <dbReference type="ChEBI" id="CHEBI:30413"/>
    </cofactor>
</comment>
<dbReference type="PANTHER" id="PTHR47950:SF4">
    <property type="entry name" value="GERANIOL 8-HYDROXYLASE-LIKE"/>
    <property type="match status" value="1"/>
</dbReference>
<dbReference type="EMBL" id="BSYO01000037">
    <property type="protein sequence ID" value="GMH29814.1"/>
    <property type="molecule type" value="Genomic_DNA"/>
</dbReference>
<dbReference type="InterPro" id="IPR002401">
    <property type="entry name" value="Cyt_P450_E_grp-I"/>
</dbReference>
<dbReference type="FunFam" id="1.10.630.10:FF:000007">
    <property type="entry name" value="Cytochrome P450 76C4"/>
    <property type="match status" value="1"/>
</dbReference>
<evidence type="ECO:0000256" key="7">
    <source>
        <dbReference type="PIRSR" id="PIRSR602401-1"/>
    </source>
</evidence>
<dbReference type="SUPFAM" id="SSF48264">
    <property type="entry name" value="Cytochrome P450"/>
    <property type="match status" value="1"/>
</dbReference>
<dbReference type="AlphaFoldDB" id="A0AAD3TIK0"/>
<sequence>MNLFSCVVCLLLIWLSTHYLLLLLKRTKYSQKQLPPGPFPLPVIGNVLNHIVNPQRSFGEIAKVYGPVMTVQLGYLTTVVISSAAMARQVLQKQDLSFSTRNPWAAVSVLDHHESSVAFLPPDSEWRNLRKICKSFIFSNSRIDASGALRRKVVQQLISHVQNRCAAGSAVNIREAAFTTSLNLISNTFFSSGLADYGGSENQLKDLISAMVAEAGTLSGSDFFPMLKPFDPQGIRRRSTIIMKKIFSIFNSIINERLTSRKASVSSEKNEDVLDSILNISQGNNKEFDLSAIPHLLLDLFVAGTDTTSTTFEWAMAELIKNPEKLEKSRAELERVIGTGNPIEEEDIARLPYLQAVVKETLRLHPAVAFLIPRKVAMDVHISGYTVPKGAQVLVNVWAMGREESVWEDANSFMPERFLESKIDVKGGDFELIPFGAGRRICPGMSLANRMVPYMLGSLIHSFNWKLGDGIKPENMNMDEKFGFTVTKALPLHAIPFHSC</sequence>
<evidence type="ECO:0000256" key="8">
    <source>
        <dbReference type="RuleBase" id="RU000461"/>
    </source>
</evidence>
<keyword evidence="6 8" id="KW-0503">Monooxygenase</keyword>
<comment type="similarity">
    <text evidence="1 8">Belongs to the cytochrome P450 family.</text>
</comment>
<keyword evidence="5 7" id="KW-0408">Iron</keyword>
<keyword evidence="2 7" id="KW-0349">Heme</keyword>
<dbReference type="GO" id="GO:0016705">
    <property type="term" value="F:oxidoreductase activity, acting on paired donors, with incorporation or reduction of molecular oxygen"/>
    <property type="evidence" value="ECO:0007669"/>
    <property type="project" value="InterPro"/>
</dbReference>
<dbReference type="PRINTS" id="PR00385">
    <property type="entry name" value="P450"/>
</dbReference>
<evidence type="ECO:0000256" key="5">
    <source>
        <dbReference type="ARBA" id="ARBA00023004"/>
    </source>
</evidence>
<dbReference type="PRINTS" id="PR00463">
    <property type="entry name" value="EP450I"/>
</dbReference>
<organism evidence="9 10">
    <name type="scientific">Nepenthes gracilis</name>
    <name type="common">Slender pitcher plant</name>
    <dbReference type="NCBI Taxonomy" id="150966"/>
    <lineage>
        <taxon>Eukaryota</taxon>
        <taxon>Viridiplantae</taxon>
        <taxon>Streptophyta</taxon>
        <taxon>Embryophyta</taxon>
        <taxon>Tracheophyta</taxon>
        <taxon>Spermatophyta</taxon>
        <taxon>Magnoliopsida</taxon>
        <taxon>eudicotyledons</taxon>
        <taxon>Gunneridae</taxon>
        <taxon>Pentapetalae</taxon>
        <taxon>Caryophyllales</taxon>
        <taxon>Nepenthaceae</taxon>
        <taxon>Nepenthes</taxon>
    </lineage>
</organism>
<dbReference type="CDD" id="cd11073">
    <property type="entry name" value="CYP76-like"/>
    <property type="match status" value="1"/>
</dbReference>
<name>A0AAD3TIK0_NEPGR</name>
<evidence type="ECO:0000313" key="9">
    <source>
        <dbReference type="EMBL" id="GMH29814.1"/>
    </source>
</evidence>
<dbReference type="GO" id="GO:0005506">
    <property type="term" value="F:iron ion binding"/>
    <property type="evidence" value="ECO:0007669"/>
    <property type="project" value="InterPro"/>
</dbReference>
<accession>A0AAD3TIK0</accession>
<dbReference type="GO" id="GO:0004497">
    <property type="term" value="F:monooxygenase activity"/>
    <property type="evidence" value="ECO:0007669"/>
    <property type="project" value="UniProtKB-KW"/>
</dbReference>
<keyword evidence="4 8" id="KW-0560">Oxidoreductase</keyword>
<evidence type="ECO:0000256" key="1">
    <source>
        <dbReference type="ARBA" id="ARBA00010617"/>
    </source>
</evidence>
<evidence type="ECO:0008006" key="11">
    <source>
        <dbReference type="Google" id="ProtNLM"/>
    </source>
</evidence>
<dbReference type="Proteomes" id="UP001279734">
    <property type="component" value="Unassembled WGS sequence"/>
</dbReference>
<keyword evidence="3 7" id="KW-0479">Metal-binding</keyword>
<dbReference type="PROSITE" id="PS00086">
    <property type="entry name" value="CYTOCHROME_P450"/>
    <property type="match status" value="1"/>
</dbReference>
<proteinExistence type="inferred from homology"/>
<keyword evidence="10" id="KW-1185">Reference proteome</keyword>
<gene>
    <name evidence="9" type="ORF">Nepgr_031657</name>
</gene>
<protein>
    <recommendedName>
        <fullName evidence="11">Cytochrome P450</fullName>
    </recommendedName>
</protein>
<dbReference type="InterPro" id="IPR001128">
    <property type="entry name" value="Cyt_P450"/>
</dbReference>
<evidence type="ECO:0000256" key="2">
    <source>
        <dbReference type="ARBA" id="ARBA00022617"/>
    </source>
</evidence>
<reference evidence="9" key="1">
    <citation type="submission" date="2023-05" db="EMBL/GenBank/DDBJ databases">
        <title>Nepenthes gracilis genome sequencing.</title>
        <authorList>
            <person name="Fukushima K."/>
        </authorList>
    </citation>
    <scope>NUCLEOTIDE SEQUENCE</scope>
    <source>
        <strain evidence="9">SING2019-196</strain>
    </source>
</reference>
<evidence type="ECO:0000256" key="4">
    <source>
        <dbReference type="ARBA" id="ARBA00023002"/>
    </source>
</evidence>
<evidence type="ECO:0000313" key="10">
    <source>
        <dbReference type="Proteomes" id="UP001279734"/>
    </source>
</evidence>
<dbReference type="PANTHER" id="PTHR47950">
    <property type="entry name" value="CYTOCHROME P450, FAMILY 76, SUBFAMILY C, POLYPEPTIDE 5-RELATED"/>
    <property type="match status" value="1"/>
</dbReference>
<dbReference type="GO" id="GO:0020037">
    <property type="term" value="F:heme binding"/>
    <property type="evidence" value="ECO:0007669"/>
    <property type="project" value="InterPro"/>
</dbReference>
<dbReference type="InterPro" id="IPR017972">
    <property type="entry name" value="Cyt_P450_CS"/>
</dbReference>
<evidence type="ECO:0000256" key="6">
    <source>
        <dbReference type="ARBA" id="ARBA00023033"/>
    </source>
</evidence>
<evidence type="ECO:0000256" key="3">
    <source>
        <dbReference type="ARBA" id="ARBA00022723"/>
    </source>
</evidence>
<dbReference type="Pfam" id="PF00067">
    <property type="entry name" value="p450"/>
    <property type="match status" value="1"/>
</dbReference>
<comment type="caution">
    <text evidence="9">The sequence shown here is derived from an EMBL/GenBank/DDBJ whole genome shotgun (WGS) entry which is preliminary data.</text>
</comment>
<dbReference type="Gene3D" id="1.10.630.10">
    <property type="entry name" value="Cytochrome P450"/>
    <property type="match status" value="1"/>
</dbReference>